<keyword evidence="1" id="KW-0378">Hydrolase</keyword>
<evidence type="ECO:0000313" key="2">
    <source>
        <dbReference type="EMBL" id="ADN10091.1"/>
    </source>
</evidence>
<dbReference type="Gene3D" id="2.30.30.110">
    <property type="match status" value="1"/>
</dbReference>
<dbReference type="Pfam" id="PF02452">
    <property type="entry name" value="PemK_toxin"/>
    <property type="match status" value="1"/>
</dbReference>
<proteinExistence type="inferred from homology"/>
<dbReference type="GO" id="GO:0016787">
    <property type="term" value="F:hydrolase activity"/>
    <property type="evidence" value="ECO:0007669"/>
    <property type="project" value="UniProtKB-KW"/>
</dbReference>
<dbReference type="GO" id="GO:0016075">
    <property type="term" value="P:rRNA catabolic process"/>
    <property type="evidence" value="ECO:0007669"/>
    <property type="project" value="TreeGrafter"/>
</dbReference>
<sequence length="108" mass="12445">MVADIKQYEIHLVRLNPTVGSEIQKTRPCIVISPNEMNVLKTVIVVPMTSKGFDFVFRPKIKFEKKEGLVLLDQIRTVDKTRLVKKLGDVDKKTAQEISKMLVRMFEN</sequence>
<dbReference type="GO" id="GO:0004521">
    <property type="term" value="F:RNA endonuclease activity"/>
    <property type="evidence" value="ECO:0007669"/>
    <property type="project" value="TreeGrafter"/>
</dbReference>
<organism evidence="2 3">
    <name type="scientific">Sulfurimonas autotrophica (strain ATCC BAA-671 / DSM 16294 / JCM 11897 / OK10)</name>
    <dbReference type="NCBI Taxonomy" id="563040"/>
    <lineage>
        <taxon>Bacteria</taxon>
        <taxon>Pseudomonadati</taxon>
        <taxon>Campylobacterota</taxon>
        <taxon>Epsilonproteobacteria</taxon>
        <taxon>Campylobacterales</taxon>
        <taxon>Sulfurimonadaceae</taxon>
        <taxon>Sulfurimonas</taxon>
    </lineage>
</organism>
<dbReference type="SUPFAM" id="SSF50118">
    <property type="entry name" value="Cell growth inhibitor/plasmid maintenance toxic component"/>
    <property type="match status" value="1"/>
</dbReference>
<reference evidence="3" key="1">
    <citation type="journal article" date="2010" name="Stand. Genomic Sci.">
        <title>Complete genome sequence of Sulfurimonas autotrophica type strain (OK10).</title>
        <authorList>
            <person name="Sikorski J."/>
            <person name="Munk C."/>
            <person name="Lapidus A."/>
            <person name="Djao O."/>
            <person name="Lucas S."/>
            <person name="Glavina Del Rio T."/>
            <person name="Nolan M."/>
            <person name="Tice H."/>
            <person name="Han C."/>
            <person name="Cheng J."/>
            <person name="Tapia R."/>
            <person name="Goodwin L."/>
            <person name="Pitluck S."/>
            <person name="Liolios K."/>
            <person name="Ivanova N."/>
            <person name="Mavromatis K."/>
            <person name="Mikhailova N."/>
            <person name="Pati A."/>
            <person name="Sims D."/>
            <person name="Meincke L."/>
            <person name="Brettin T."/>
            <person name="Detter J."/>
            <person name="Chen A."/>
            <person name="Palaniappan K."/>
            <person name="Land M."/>
            <person name="Hauser L."/>
            <person name="Chang Y."/>
            <person name="Jeffries C."/>
            <person name="Rohde M."/>
            <person name="Lang E."/>
            <person name="Spring S."/>
            <person name="Goker M."/>
            <person name="Woyke T."/>
            <person name="Bristow J."/>
            <person name="Eisen J."/>
            <person name="Markowitz V."/>
            <person name="Hugenholtz P."/>
            <person name="Kyrpides N."/>
            <person name="Klenk H."/>
        </authorList>
    </citation>
    <scope>NUCLEOTIDE SEQUENCE [LARGE SCALE GENOMIC DNA]</scope>
    <source>
        <strain evidence="3">ATCC BAA-671 / DSM 16294 / JCM 11897 / OK10</strain>
    </source>
</reference>
<dbReference type="PIRSF" id="PIRSF033490">
    <property type="entry name" value="MazF"/>
    <property type="match status" value="1"/>
</dbReference>
<comment type="function">
    <text evidence="1">Toxic component of a type II toxin-antitoxin (TA) system.</text>
</comment>
<dbReference type="EC" id="3.1.-.-" evidence="1"/>
<keyword evidence="3" id="KW-1185">Reference proteome</keyword>
<dbReference type="RefSeq" id="WP_013327844.1">
    <property type="nucleotide sequence ID" value="NC_014506.1"/>
</dbReference>
<dbReference type="InterPro" id="IPR003477">
    <property type="entry name" value="PemK-like"/>
</dbReference>
<dbReference type="Proteomes" id="UP000007803">
    <property type="component" value="Chromosome"/>
</dbReference>
<keyword evidence="1" id="KW-0255">Endonuclease</keyword>
<name>E0URS7_SULAO</name>
<protein>
    <recommendedName>
        <fullName evidence="1">mRNA interferase</fullName>
        <ecNumber evidence="1">3.1.-.-</ecNumber>
    </recommendedName>
</protein>
<comment type="similarity">
    <text evidence="1">Belongs to the PemK/MazF family.</text>
</comment>
<accession>E0URS7</accession>
<dbReference type="InterPro" id="IPR011067">
    <property type="entry name" value="Plasmid_toxin/cell-grow_inhib"/>
</dbReference>
<evidence type="ECO:0000313" key="3">
    <source>
        <dbReference type="Proteomes" id="UP000007803"/>
    </source>
</evidence>
<dbReference type="STRING" id="563040.Saut_2048"/>
<dbReference type="PANTHER" id="PTHR33988:SF2">
    <property type="entry name" value="ENDORIBONUCLEASE MAZF"/>
    <property type="match status" value="1"/>
</dbReference>
<evidence type="ECO:0000256" key="1">
    <source>
        <dbReference type="PIRNR" id="PIRNR033490"/>
    </source>
</evidence>
<dbReference type="eggNOG" id="COG2337">
    <property type="taxonomic scope" value="Bacteria"/>
</dbReference>
<dbReference type="KEGG" id="sua:Saut_2048"/>
<keyword evidence="1" id="KW-0540">Nuclease</keyword>
<dbReference type="EMBL" id="CP002205">
    <property type="protein sequence ID" value="ADN10091.1"/>
    <property type="molecule type" value="Genomic_DNA"/>
</dbReference>
<dbReference type="AlphaFoldDB" id="E0URS7"/>
<gene>
    <name evidence="2" type="ordered locus">Saut_2048</name>
</gene>
<dbReference type="GO" id="GO:0006402">
    <property type="term" value="P:mRNA catabolic process"/>
    <property type="evidence" value="ECO:0007669"/>
    <property type="project" value="TreeGrafter"/>
</dbReference>
<dbReference type="HOGENOM" id="CLU_121823_1_1_7"/>
<dbReference type="PANTHER" id="PTHR33988">
    <property type="entry name" value="ENDORIBONUCLEASE MAZF-RELATED"/>
    <property type="match status" value="1"/>
</dbReference>
<dbReference type="GO" id="GO:0003677">
    <property type="term" value="F:DNA binding"/>
    <property type="evidence" value="ECO:0007669"/>
    <property type="project" value="InterPro"/>
</dbReference>